<keyword evidence="19" id="KW-1185">Reference proteome</keyword>
<dbReference type="PROSITE" id="PS50109">
    <property type="entry name" value="HIS_KIN"/>
    <property type="match status" value="1"/>
</dbReference>
<protein>
    <recommendedName>
        <fullName evidence="14">Sensor protein</fullName>
        <ecNumber evidence="14">2.7.13.3</ecNumber>
    </recommendedName>
</protein>
<dbReference type="SMART" id="SM00304">
    <property type="entry name" value="HAMP"/>
    <property type="match status" value="1"/>
</dbReference>
<dbReference type="Pfam" id="PF02518">
    <property type="entry name" value="HATPase_c"/>
    <property type="match status" value="1"/>
</dbReference>
<dbReference type="RefSeq" id="WP_144201003.1">
    <property type="nucleotide sequence ID" value="NZ_CAJPVH010000002.1"/>
</dbReference>
<evidence type="ECO:0000256" key="8">
    <source>
        <dbReference type="ARBA" id="ARBA00022741"/>
    </source>
</evidence>
<name>A0AAE9L3H4_9BURK</name>
<evidence type="ECO:0000256" key="13">
    <source>
        <dbReference type="ARBA" id="ARBA00023136"/>
    </source>
</evidence>
<dbReference type="EMBL" id="CP097331">
    <property type="protein sequence ID" value="URF07062.1"/>
    <property type="molecule type" value="Genomic_DNA"/>
</dbReference>
<evidence type="ECO:0000256" key="6">
    <source>
        <dbReference type="ARBA" id="ARBA00022679"/>
    </source>
</evidence>
<dbReference type="InterPro" id="IPR036097">
    <property type="entry name" value="HisK_dim/P_sf"/>
</dbReference>
<evidence type="ECO:0000313" key="17">
    <source>
        <dbReference type="EMBL" id="TSP10467.1"/>
    </source>
</evidence>
<keyword evidence="8 14" id="KW-0547">Nucleotide-binding</keyword>
<evidence type="ECO:0000256" key="11">
    <source>
        <dbReference type="ARBA" id="ARBA00022989"/>
    </source>
</evidence>
<dbReference type="KEGG" id="ccam:M5D45_28840"/>
<comment type="catalytic activity">
    <reaction evidence="1 14">
        <text>ATP + protein L-histidine = ADP + protein N-phospho-L-histidine.</text>
        <dbReference type="EC" id="2.7.13.3"/>
    </reaction>
</comment>
<keyword evidence="9 14" id="KW-0418">Kinase</keyword>
<keyword evidence="5" id="KW-0597">Phosphoprotein</keyword>
<dbReference type="Proteomes" id="UP001056132">
    <property type="component" value="Chromosome 2"/>
</dbReference>
<evidence type="ECO:0000256" key="14">
    <source>
        <dbReference type="RuleBase" id="RU364088"/>
    </source>
</evidence>
<dbReference type="CDD" id="cd00082">
    <property type="entry name" value="HisKA"/>
    <property type="match status" value="1"/>
</dbReference>
<evidence type="ECO:0000256" key="4">
    <source>
        <dbReference type="ARBA" id="ARBA00022519"/>
    </source>
</evidence>
<dbReference type="Proteomes" id="UP000318943">
    <property type="component" value="Unassembled WGS sequence"/>
</dbReference>
<evidence type="ECO:0000259" key="16">
    <source>
        <dbReference type="PROSITE" id="PS50885"/>
    </source>
</evidence>
<evidence type="ECO:0000256" key="1">
    <source>
        <dbReference type="ARBA" id="ARBA00000085"/>
    </source>
</evidence>
<dbReference type="Pfam" id="PF00512">
    <property type="entry name" value="HisKA"/>
    <property type="match status" value="1"/>
</dbReference>
<dbReference type="PRINTS" id="PR00344">
    <property type="entry name" value="BCTRLSENSOR"/>
</dbReference>
<dbReference type="SUPFAM" id="SSF47384">
    <property type="entry name" value="Homodimeric domain of signal transducing histidine kinase"/>
    <property type="match status" value="1"/>
</dbReference>
<proteinExistence type="predicted"/>
<reference evidence="18" key="2">
    <citation type="journal article" date="2022" name="Microbiol. Resour. Announc.">
        <title>Genome Sequence of Cupriavidus campinensis Strain G5, a Member of a Bacterial Consortium Capable of Polyethylene Degradation.</title>
        <authorList>
            <person name="Schneider B."/>
            <person name="Pfeiffer F."/>
            <person name="Dyall-Smith M."/>
            <person name="Kunte H.J."/>
        </authorList>
    </citation>
    <scope>NUCLEOTIDE SEQUENCE</scope>
    <source>
        <strain evidence="18">G5</strain>
    </source>
</reference>
<dbReference type="Gene3D" id="3.30.565.10">
    <property type="entry name" value="Histidine kinase-like ATPase, C-terminal domain"/>
    <property type="match status" value="1"/>
</dbReference>
<keyword evidence="11 14" id="KW-1133">Transmembrane helix</keyword>
<organism evidence="18 20">
    <name type="scientific">Cupriavidus campinensis</name>
    <dbReference type="NCBI Taxonomy" id="151783"/>
    <lineage>
        <taxon>Bacteria</taxon>
        <taxon>Pseudomonadati</taxon>
        <taxon>Pseudomonadota</taxon>
        <taxon>Betaproteobacteria</taxon>
        <taxon>Burkholderiales</taxon>
        <taxon>Burkholderiaceae</taxon>
        <taxon>Cupriavidus</taxon>
    </lineage>
</organism>
<dbReference type="InterPro" id="IPR003660">
    <property type="entry name" value="HAMP_dom"/>
</dbReference>
<evidence type="ECO:0000313" key="20">
    <source>
        <dbReference type="Proteomes" id="UP001056132"/>
    </source>
</evidence>
<dbReference type="InterPro" id="IPR036890">
    <property type="entry name" value="HATPase_C_sf"/>
</dbReference>
<dbReference type="EMBL" id="VCIZ01000015">
    <property type="protein sequence ID" value="TSP10467.1"/>
    <property type="molecule type" value="Genomic_DNA"/>
</dbReference>
<keyword evidence="4 14" id="KW-0997">Cell inner membrane</keyword>
<gene>
    <name evidence="17" type="ORF">FGG12_22045</name>
    <name evidence="18" type="ORF">M5D45_28840</name>
</gene>
<reference evidence="18" key="3">
    <citation type="submission" date="2022-05" db="EMBL/GenBank/DDBJ databases">
        <authorList>
            <person name="Kunte H.-J."/>
        </authorList>
    </citation>
    <scope>NUCLEOTIDE SEQUENCE</scope>
    <source>
        <strain evidence="18">G5</strain>
    </source>
</reference>
<evidence type="ECO:0000256" key="7">
    <source>
        <dbReference type="ARBA" id="ARBA00022692"/>
    </source>
</evidence>
<dbReference type="NCBIfam" id="TIGR01386">
    <property type="entry name" value="cztS_silS_copS"/>
    <property type="match status" value="1"/>
</dbReference>
<reference evidence="17 19" key="1">
    <citation type="submission" date="2019-05" db="EMBL/GenBank/DDBJ databases">
        <title>Whole genome sequence analysis of Cupriavidus campinensis S14E4C strain.</title>
        <authorList>
            <person name="Abbaszade G."/>
            <person name="Szabo A."/>
            <person name="Toumi M."/>
            <person name="Toth E."/>
        </authorList>
    </citation>
    <scope>NUCLEOTIDE SEQUENCE [LARGE SCALE GENOMIC DNA]</scope>
    <source>
        <strain evidence="17 19">S14E4C</strain>
    </source>
</reference>
<dbReference type="AlphaFoldDB" id="A0AAE9L3H4"/>
<keyword evidence="12 14" id="KW-0902">Two-component regulatory system</keyword>
<dbReference type="InterPro" id="IPR003594">
    <property type="entry name" value="HATPase_dom"/>
</dbReference>
<evidence type="ECO:0000259" key="15">
    <source>
        <dbReference type="PROSITE" id="PS50109"/>
    </source>
</evidence>
<keyword evidence="10 14" id="KW-0067">ATP-binding</keyword>
<keyword evidence="3 14" id="KW-1003">Cell membrane</keyword>
<evidence type="ECO:0000256" key="5">
    <source>
        <dbReference type="ARBA" id="ARBA00022553"/>
    </source>
</evidence>
<dbReference type="Pfam" id="PF00672">
    <property type="entry name" value="HAMP"/>
    <property type="match status" value="1"/>
</dbReference>
<evidence type="ECO:0000313" key="18">
    <source>
        <dbReference type="EMBL" id="URF07062.1"/>
    </source>
</evidence>
<dbReference type="SUPFAM" id="SSF55874">
    <property type="entry name" value="ATPase domain of HSP90 chaperone/DNA topoisomerase II/histidine kinase"/>
    <property type="match status" value="1"/>
</dbReference>
<evidence type="ECO:0000313" key="19">
    <source>
        <dbReference type="Proteomes" id="UP000318943"/>
    </source>
</evidence>
<evidence type="ECO:0000256" key="3">
    <source>
        <dbReference type="ARBA" id="ARBA00022475"/>
    </source>
</evidence>
<dbReference type="InterPro" id="IPR050428">
    <property type="entry name" value="TCS_sensor_his_kinase"/>
</dbReference>
<dbReference type="PANTHER" id="PTHR45436">
    <property type="entry name" value="SENSOR HISTIDINE KINASE YKOH"/>
    <property type="match status" value="1"/>
</dbReference>
<dbReference type="SMART" id="SM00388">
    <property type="entry name" value="HisKA"/>
    <property type="match status" value="1"/>
</dbReference>
<evidence type="ECO:0000256" key="10">
    <source>
        <dbReference type="ARBA" id="ARBA00022840"/>
    </source>
</evidence>
<dbReference type="PROSITE" id="PS50885">
    <property type="entry name" value="HAMP"/>
    <property type="match status" value="1"/>
</dbReference>
<feature type="domain" description="HAMP" evidence="16">
    <location>
        <begin position="191"/>
        <end position="244"/>
    </location>
</feature>
<evidence type="ECO:0000256" key="9">
    <source>
        <dbReference type="ARBA" id="ARBA00022777"/>
    </source>
</evidence>
<dbReference type="InterPro" id="IPR004358">
    <property type="entry name" value="Sig_transdc_His_kin-like_C"/>
</dbReference>
<dbReference type="GO" id="GO:0005524">
    <property type="term" value="F:ATP binding"/>
    <property type="evidence" value="ECO:0007669"/>
    <property type="project" value="UniProtKB-KW"/>
</dbReference>
<keyword evidence="7 14" id="KW-0812">Transmembrane</keyword>
<dbReference type="InterPro" id="IPR003661">
    <property type="entry name" value="HisK_dim/P_dom"/>
</dbReference>
<dbReference type="PANTHER" id="PTHR45436:SF3">
    <property type="entry name" value="SENSOR HISTIDINE KINASE HPRS"/>
    <property type="match status" value="1"/>
</dbReference>
<sequence length="471" mass="50568">MKTRSLTARLALAFALIAGVSFGGVGIYLYRALATQIIERDNAELLRKATRAGHALAGLSPSDQPGSPAWNEILGVVKGNDEYGMRVRAADGALLAANGADYGTRPEHPDLASETGPDMFPVAMWNTPGGTPVRLITLQVRAGAVAAPVTLEIFQLASSRVALLRAYRWKVFAAACLGALGAGILGYAALRAGMAPLRRIAAGTESITFTSGTLPIDPSTLPAELDDLAGALQKMIDRLRERYDRLSHFSADLAHDFRTPIGNLLGQTQVALGSDRSADEYQSLLASNVEEYERLSRMIENMLFLARADNARVALHLAELDLKDELLRQADYFELLAEARAVTIRVDAHGRVFADATLLRRALGNLLANAVRYAHQGSEILVRGRAGASHAAIEITNAGPGIDPAHLPLLFDRFFRADPSRANSVESSGIGLAIVKTIMDLHHGAVSVQSEPEALTSFRLEFPDRHSSPLA</sequence>
<accession>A0AAE9L3H4</accession>
<evidence type="ECO:0000256" key="2">
    <source>
        <dbReference type="ARBA" id="ARBA00004533"/>
    </source>
</evidence>
<comment type="subcellular location">
    <subcellularLocation>
        <location evidence="2 14">Cell inner membrane</location>
    </subcellularLocation>
</comment>
<dbReference type="InterPro" id="IPR006290">
    <property type="entry name" value="CztS_silS_copS"/>
</dbReference>
<evidence type="ECO:0000256" key="12">
    <source>
        <dbReference type="ARBA" id="ARBA00023012"/>
    </source>
</evidence>
<keyword evidence="13 14" id="KW-0472">Membrane</keyword>
<feature type="transmembrane region" description="Helical" evidence="14">
    <location>
        <begin position="169"/>
        <end position="190"/>
    </location>
</feature>
<dbReference type="SMART" id="SM00387">
    <property type="entry name" value="HATPase_c"/>
    <property type="match status" value="1"/>
</dbReference>
<keyword evidence="6 14" id="KW-0808">Transferase</keyword>
<dbReference type="GO" id="GO:0005886">
    <property type="term" value="C:plasma membrane"/>
    <property type="evidence" value="ECO:0007669"/>
    <property type="project" value="UniProtKB-SubCell"/>
</dbReference>
<feature type="domain" description="Histidine kinase" evidence="15">
    <location>
        <begin position="252"/>
        <end position="466"/>
    </location>
</feature>
<dbReference type="InterPro" id="IPR005467">
    <property type="entry name" value="His_kinase_dom"/>
</dbReference>
<dbReference type="GO" id="GO:0000155">
    <property type="term" value="F:phosphorelay sensor kinase activity"/>
    <property type="evidence" value="ECO:0007669"/>
    <property type="project" value="InterPro"/>
</dbReference>
<comment type="function">
    <text evidence="14">Member of a two-component regulatory system.</text>
</comment>
<dbReference type="EC" id="2.7.13.3" evidence="14"/>
<dbReference type="Gene3D" id="1.10.287.130">
    <property type="match status" value="1"/>
</dbReference>